<protein>
    <submittedName>
        <fullName evidence="3">Uncharacterized protein</fullName>
    </submittedName>
</protein>
<dbReference type="OrthoDB" id="10366525at2759"/>
<evidence type="ECO:0000313" key="4">
    <source>
        <dbReference type="Proteomes" id="UP000281553"/>
    </source>
</evidence>
<feature type="compositionally biased region" description="Polar residues" evidence="1">
    <location>
        <begin position="1"/>
        <end position="22"/>
    </location>
</feature>
<name>A0A3P7LEK4_DIBLA</name>
<dbReference type="AlphaFoldDB" id="A0A3P7LEK4"/>
<evidence type="ECO:0000313" key="3">
    <source>
        <dbReference type="EMBL" id="VDN10297.1"/>
    </source>
</evidence>
<reference evidence="3 4" key="1">
    <citation type="submission" date="2018-11" db="EMBL/GenBank/DDBJ databases">
        <authorList>
            <consortium name="Pathogen Informatics"/>
        </authorList>
    </citation>
    <scope>NUCLEOTIDE SEQUENCE [LARGE SCALE GENOMIC DNA]</scope>
</reference>
<feature type="region of interest" description="Disordered" evidence="1">
    <location>
        <begin position="1"/>
        <end position="123"/>
    </location>
</feature>
<proteinExistence type="predicted"/>
<keyword evidence="2" id="KW-0472">Membrane</keyword>
<dbReference type="EMBL" id="UYRU01048853">
    <property type="protein sequence ID" value="VDN10297.1"/>
    <property type="molecule type" value="Genomic_DNA"/>
</dbReference>
<accession>A0A3P7LEK4</accession>
<sequence length="191" mass="20387">MYTALEPSNDQPKAPQHSSDSGNPIYLREVGMKSGIGESDEKQSLVEPANQSDGSYSATPTTAVVPMHNHSSRANQVTSAPDDPADVGKVAMGVAEVSAKGEPTPTKQSRQHPFTDGAASEPKPLLSLNEDSVLFTTVDSDMGESTGIRVRRPRRRWRPTRCEGVLLAIVGILIAILLLLIFLALSRPATG</sequence>
<keyword evidence="2" id="KW-0812">Transmembrane</keyword>
<gene>
    <name evidence="3" type="ORF">DILT_LOCUS6128</name>
</gene>
<dbReference type="Proteomes" id="UP000281553">
    <property type="component" value="Unassembled WGS sequence"/>
</dbReference>
<keyword evidence="2" id="KW-1133">Transmembrane helix</keyword>
<evidence type="ECO:0000256" key="1">
    <source>
        <dbReference type="SAM" id="MobiDB-lite"/>
    </source>
</evidence>
<organism evidence="3 4">
    <name type="scientific">Dibothriocephalus latus</name>
    <name type="common">Fish tapeworm</name>
    <name type="synonym">Diphyllobothrium latum</name>
    <dbReference type="NCBI Taxonomy" id="60516"/>
    <lineage>
        <taxon>Eukaryota</taxon>
        <taxon>Metazoa</taxon>
        <taxon>Spiralia</taxon>
        <taxon>Lophotrochozoa</taxon>
        <taxon>Platyhelminthes</taxon>
        <taxon>Cestoda</taxon>
        <taxon>Eucestoda</taxon>
        <taxon>Diphyllobothriidea</taxon>
        <taxon>Diphyllobothriidae</taxon>
        <taxon>Dibothriocephalus</taxon>
    </lineage>
</organism>
<feature type="compositionally biased region" description="Polar residues" evidence="1">
    <location>
        <begin position="49"/>
        <end position="62"/>
    </location>
</feature>
<keyword evidence="4" id="KW-1185">Reference proteome</keyword>
<feature type="transmembrane region" description="Helical" evidence="2">
    <location>
        <begin position="164"/>
        <end position="185"/>
    </location>
</feature>
<evidence type="ECO:0000256" key="2">
    <source>
        <dbReference type="SAM" id="Phobius"/>
    </source>
</evidence>